<name>A0A3N4MB32_9BACT</name>
<protein>
    <submittedName>
        <fullName evidence="1">Uncharacterized protein</fullName>
    </submittedName>
</protein>
<dbReference type="EMBL" id="RMBX01000007">
    <property type="protein sequence ID" value="RPD40615.1"/>
    <property type="molecule type" value="Genomic_DNA"/>
</dbReference>
<evidence type="ECO:0000313" key="2">
    <source>
        <dbReference type="Proteomes" id="UP000279089"/>
    </source>
</evidence>
<proteinExistence type="predicted"/>
<comment type="caution">
    <text evidence="1">The sequence shown here is derived from an EMBL/GenBank/DDBJ whole genome shotgun (WGS) entry which is preliminary data.</text>
</comment>
<gene>
    <name evidence="1" type="ORF">EG028_15060</name>
</gene>
<organism evidence="1 2">
    <name type="scientific">Chitinophaga barathri</name>
    <dbReference type="NCBI Taxonomy" id="1647451"/>
    <lineage>
        <taxon>Bacteria</taxon>
        <taxon>Pseudomonadati</taxon>
        <taxon>Bacteroidota</taxon>
        <taxon>Chitinophagia</taxon>
        <taxon>Chitinophagales</taxon>
        <taxon>Chitinophagaceae</taxon>
        <taxon>Chitinophaga</taxon>
    </lineage>
</organism>
<keyword evidence="2" id="KW-1185">Reference proteome</keyword>
<dbReference type="AlphaFoldDB" id="A0A3N4MB32"/>
<dbReference type="Proteomes" id="UP000279089">
    <property type="component" value="Unassembled WGS sequence"/>
</dbReference>
<reference evidence="2" key="1">
    <citation type="submission" date="2018-11" db="EMBL/GenBank/DDBJ databases">
        <title>Chitinophaga lutea sp.nov., isolate from arsenic contaminated soil.</title>
        <authorList>
            <person name="Zong Y."/>
        </authorList>
    </citation>
    <scope>NUCLEOTIDE SEQUENCE [LARGE SCALE GENOMIC DNA]</scope>
    <source>
        <strain evidence="2">YLT18</strain>
    </source>
</reference>
<accession>A0A3N4MB32</accession>
<evidence type="ECO:0000313" key="1">
    <source>
        <dbReference type="EMBL" id="RPD40615.1"/>
    </source>
</evidence>
<sequence>MTIIKIYGASGEVLKTIDQHLDAENLPTYAEQNSADRVLGYLDCLKDLTEGFADVVFRLGDHTMPDTNHKTTRKAMEFFRKNQKFLEQFKKIANKLPSSDKQGGESIPTPQE</sequence>